<evidence type="ECO:0000313" key="5">
    <source>
        <dbReference type="EMBL" id="APT86491.1"/>
    </source>
</evidence>
<keyword evidence="2 5" id="KW-0808">Transferase</keyword>
<dbReference type="SUPFAM" id="SSF53756">
    <property type="entry name" value="UDP-Glycosyltransferase/glycogen phosphorylase"/>
    <property type="match status" value="1"/>
</dbReference>
<dbReference type="InterPro" id="IPR028098">
    <property type="entry name" value="Glyco_trans_4-like_N"/>
</dbReference>
<gene>
    <name evidence="6" type="ORF">CFL01nite_21080</name>
    <name evidence="5" type="ORF">CFLV_04350</name>
</gene>
<dbReference type="GO" id="GO:1901137">
    <property type="term" value="P:carbohydrate derivative biosynthetic process"/>
    <property type="evidence" value="ECO:0007669"/>
    <property type="project" value="UniProtKB-ARBA"/>
</dbReference>
<accession>A0A1L7CKV2</accession>
<dbReference type="RefSeq" id="WP_075729482.1">
    <property type="nucleotide sequence ID" value="NZ_BJNB01000042.1"/>
</dbReference>
<dbReference type="PANTHER" id="PTHR45947">
    <property type="entry name" value="SULFOQUINOVOSYL TRANSFERASE SQD2"/>
    <property type="match status" value="1"/>
</dbReference>
<dbReference type="CDD" id="cd03814">
    <property type="entry name" value="GT4-like"/>
    <property type="match status" value="1"/>
</dbReference>
<evidence type="ECO:0000259" key="3">
    <source>
        <dbReference type="Pfam" id="PF00534"/>
    </source>
</evidence>
<dbReference type="Pfam" id="PF13439">
    <property type="entry name" value="Glyco_transf_4"/>
    <property type="match status" value="1"/>
</dbReference>
<dbReference type="Proteomes" id="UP000185479">
    <property type="component" value="Chromosome"/>
</dbReference>
<evidence type="ECO:0000313" key="7">
    <source>
        <dbReference type="Proteomes" id="UP000185479"/>
    </source>
</evidence>
<protein>
    <submittedName>
        <fullName evidence="5">Glycosyl transferase</fullName>
    </submittedName>
</protein>
<keyword evidence="7" id="KW-1185">Reference proteome</keyword>
<dbReference type="OrthoDB" id="5242526at2"/>
<dbReference type="AlphaFoldDB" id="A0A1L7CKV2"/>
<dbReference type="InterPro" id="IPR001296">
    <property type="entry name" value="Glyco_trans_1"/>
</dbReference>
<dbReference type="GO" id="GO:0016757">
    <property type="term" value="F:glycosyltransferase activity"/>
    <property type="evidence" value="ECO:0007669"/>
    <property type="project" value="UniProtKB-KW"/>
</dbReference>
<evidence type="ECO:0000313" key="6">
    <source>
        <dbReference type="EMBL" id="GEB98613.1"/>
    </source>
</evidence>
<evidence type="ECO:0000256" key="1">
    <source>
        <dbReference type="ARBA" id="ARBA00022676"/>
    </source>
</evidence>
<dbReference type="STRING" id="28028.CFLV_04350"/>
<evidence type="ECO:0000256" key="2">
    <source>
        <dbReference type="ARBA" id="ARBA00022679"/>
    </source>
</evidence>
<dbReference type="InterPro" id="IPR050194">
    <property type="entry name" value="Glycosyltransferase_grp1"/>
</dbReference>
<dbReference type="GeneID" id="82879945"/>
<feature type="domain" description="Glycosyl transferase family 1" evidence="3">
    <location>
        <begin position="197"/>
        <end position="351"/>
    </location>
</feature>
<keyword evidence="1" id="KW-0328">Glycosyltransferase</keyword>
<dbReference type="Gene3D" id="3.40.50.2000">
    <property type="entry name" value="Glycogen Phosphorylase B"/>
    <property type="match status" value="2"/>
</dbReference>
<name>A0A1L7CKV2_CORFL</name>
<dbReference type="KEGG" id="cfc:CFLV_04350"/>
<sequence>MRIALVTEVFLPKIDGVVTRLTNTLQHLAALGHEVEVFAPGKPPASYAGFNVNSIPSIPFPVYPEIRIGFPTWRFFRKIRAFDPDVIHVINPIWTAALGVFAARRDRVPLVASFHTNVPEYVEALGIGWTRPAASAAIRYLHNQAAVNLCTSGPMVKKAQSMGLRNVQLWPKAVDTVNYRPDKEDPRMRELLSGNHPEAPLIAYIGRISKEKDLARLDDVMRQVRRSLPQARLAMVGDGPYLQQLKADFDPEHTYFAGYLSGEDLAAAFASADVFVFPSATETLGLVALESFASGVPVIGTNAGGIPFVVEDSRTGLLMDADAPNERWAQAIVELLSAPERRAQMGAAARAEAQRYSWLESTKALVSAYEEAVALQ</sequence>
<dbReference type="EMBL" id="CP009246">
    <property type="protein sequence ID" value="APT86491.1"/>
    <property type="molecule type" value="Genomic_DNA"/>
</dbReference>
<dbReference type="GO" id="GO:1903509">
    <property type="term" value="P:liposaccharide metabolic process"/>
    <property type="evidence" value="ECO:0007669"/>
    <property type="project" value="UniProtKB-ARBA"/>
</dbReference>
<feature type="domain" description="Glycosyltransferase subfamily 4-like N-terminal" evidence="4">
    <location>
        <begin position="14"/>
        <end position="176"/>
    </location>
</feature>
<dbReference type="Proteomes" id="UP000315353">
    <property type="component" value="Unassembled WGS sequence"/>
</dbReference>
<evidence type="ECO:0000259" key="4">
    <source>
        <dbReference type="Pfam" id="PF13439"/>
    </source>
</evidence>
<proteinExistence type="predicted"/>
<dbReference type="EMBL" id="BJNB01000042">
    <property type="protein sequence ID" value="GEB98613.1"/>
    <property type="molecule type" value="Genomic_DNA"/>
</dbReference>
<organism evidence="5 7">
    <name type="scientific">Corynebacterium flavescens</name>
    <dbReference type="NCBI Taxonomy" id="28028"/>
    <lineage>
        <taxon>Bacteria</taxon>
        <taxon>Bacillati</taxon>
        <taxon>Actinomycetota</taxon>
        <taxon>Actinomycetes</taxon>
        <taxon>Mycobacteriales</taxon>
        <taxon>Corynebacteriaceae</taxon>
        <taxon>Corynebacterium</taxon>
    </lineage>
</organism>
<dbReference type="PANTHER" id="PTHR45947:SF3">
    <property type="entry name" value="SULFOQUINOVOSYL TRANSFERASE SQD2"/>
    <property type="match status" value="1"/>
</dbReference>
<reference evidence="5 7" key="1">
    <citation type="submission" date="2014-08" db="EMBL/GenBank/DDBJ databases">
        <title>Complete genome sequence of Corynebacterium flavescens OJ8(T)(=DSM 20296(T)), isolated from cheese.</title>
        <authorList>
            <person name="Ruckert C."/>
            <person name="Albersmeier A."/>
            <person name="Winkler A."/>
            <person name="Kalinowski J."/>
        </authorList>
    </citation>
    <scope>NUCLEOTIDE SEQUENCE [LARGE SCALE GENOMIC DNA]</scope>
    <source>
        <strain evidence="5 7">OJ8</strain>
    </source>
</reference>
<reference evidence="6 8" key="2">
    <citation type="submission" date="2019-06" db="EMBL/GenBank/DDBJ databases">
        <title>Whole genome shotgun sequence of Corynebacterium flavescens NBRC 14136.</title>
        <authorList>
            <person name="Hosoyama A."/>
            <person name="Uohara A."/>
            <person name="Ohji S."/>
            <person name="Ichikawa N."/>
        </authorList>
    </citation>
    <scope>NUCLEOTIDE SEQUENCE [LARGE SCALE GENOMIC DNA]</scope>
    <source>
        <strain evidence="6 8">NBRC 14136</strain>
    </source>
</reference>
<evidence type="ECO:0000313" key="8">
    <source>
        <dbReference type="Proteomes" id="UP000315353"/>
    </source>
</evidence>
<dbReference type="Pfam" id="PF00534">
    <property type="entry name" value="Glycos_transf_1"/>
    <property type="match status" value="1"/>
</dbReference>